<comment type="caution">
    <text evidence="6">The sequence shown here is derived from an EMBL/GenBank/DDBJ whole genome shotgun (WGS) entry which is preliminary data.</text>
</comment>
<dbReference type="PANTHER" id="PTHR23121">
    <property type="entry name" value="SODIUM-DEPENDENT GLUCOSE TRANSPORTER 1"/>
    <property type="match status" value="1"/>
</dbReference>
<dbReference type="OrthoDB" id="9626824at2759"/>
<reference evidence="6 7" key="1">
    <citation type="submission" date="2017-06" db="EMBL/GenBank/DDBJ databases">
        <title>A platform for efficient transgenesis in Macrostomum lignano, a flatworm model organism for stem cell research.</title>
        <authorList>
            <person name="Berezikov E."/>
        </authorList>
    </citation>
    <scope>NUCLEOTIDE SEQUENCE [LARGE SCALE GENOMIC DNA]</scope>
    <source>
        <strain evidence="6">DV1</strain>
        <tissue evidence="6">Whole organism</tissue>
    </source>
</reference>
<evidence type="ECO:0000256" key="1">
    <source>
        <dbReference type="ARBA" id="ARBA00022692"/>
    </source>
</evidence>
<feature type="transmembrane region" description="Helical" evidence="5">
    <location>
        <begin position="260"/>
        <end position="281"/>
    </location>
</feature>
<feature type="compositionally biased region" description="Low complexity" evidence="4">
    <location>
        <begin position="524"/>
        <end position="538"/>
    </location>
</feature>
<feature type="transmembrane region" description="Helical" evidence="5">
    <location>
        <begin position="158"/>
        <end position="185"/>
    </location>
</feature>
<dbReference type="Gene3D" id="1.20.1250.20">
    <property type="entry name" value="MFS general substrate transporter like domains"/>
    <property type="match status" value="2"/>
</dbReference>
<feature type="compositionally biased region" description="Low complexity" evidence="4">
    <location>
        <begin position="557"/>
        <end position="570"/>
    </location>
</feature>
<sequence>MASDPFDMAVSRAQQQQTTQQFPSVQYAAAATEPETAGKDETAFTEPQQQRRASKGASHLPQFRRHALKTINYCLLFCLVGMSDASIGAALPGLTCLARTSEQRATLILFFHEIAVLLMTVFSGFLNRKVPANLVMTAVSVLVPTCFVLVTFCTSLPSMAFIFSLMGLAEGCLEFFCNTQMIFLYRDSSGPFLQAMFFSQSVGALVSPLIIGSFMSKPLFRQWSNCSLPEELESAISAETLSDIVQRDPALGEMLSRVRYPFYVIAVLQIPIMLSMFYLSYKEGWTQEVTRGAEQEDELEDRREEGPSAYLVLAFASACAFALDGLLGAFSSLIYTFSTHSVQSVDSEARAAYLPATFWGFTLIGRLLGIFISARLSSVHIIFLDLVGLLFSATLFMIGQKSMAVLFLSTMLTGFFISHCMPALLALTEQFIQVTRDRATSLVASAAFGEAVLPVLMAAVMNKIHPIAYPIFYSVFVVIAVILCFFFVSLGYQTKKSQFNESRFDSFLRSGFFARLMPKKEETMPMQSMQQQQQPQEQFWQGDAGFQSAAHDEAFEQQQQQSSFTVQSQQRNRRAFGDDSFDELANRHI</sequence>
<name>A0A267EPZ1_9PLAT</name>
<feature type="region of interest" description="Disordered" evidence="4">
    <location>
        <begin position="1"/>
        <end position="58"/>
    </location>
</feature>
<keyword evidence="3 5" id="KW-0472">Membrane</keyword>
<proteinExistence type="predicted"/>
<feature type="transmembrane region" description="Helical" evidence="5">
    <location>
        <begin position="379"/>
        <end position="398"/>
    </location>
</feature>
<feature type="region of interest" description="Disordered" evidence="4">
    <location>
        <begin position="523"/>
        <end position="581"/>
    </location>
</feature>
<dbReference type="Proteomes" id="UP000215902">
    <property type="component" value="Unassembled WGS sequence"/>
</dbReference>
<feature type="transmembrane region" description="Helical" evidence="5">
    <location>
        <begin position="439"/>
        <end position="461"/>
    </location>
</feature>
<feature type="transmembrane region" description="Helical" evidence="5">
    <location>
        <begin position="351"/>
        <end position="372"/>
    </location>
</feature>
<feature type="transmembrane region" description="Helical" evidence="5">
    <location>
        <begin position="106"/>
        <end position="126"/>
    </location>
</feature>
<feature type="transmembrane region" description="Helical" evidence="5">
    <location>
        <begin position="133"/>
        <end position="152"/>
    </location>
</feature>
<feature type="transmembrane region" description="Helical" evidence="5">
    <location>
        <begin position="73"/>
        <end position="94"/>
    </location>
</feature>
<keyword evidence="2 5" id="KW-1133">Transmembrane helix</keyword>
<feature type="transmembrane region" description="Helical" evidence="5">
    <location>
        <begin position="197"/>
        <end position="215"/>
    </location>
</feature>
<evidence type="ECO:0000256" key="3">
    <source>
        <dbReference type="ARBA" id="ARBA00023136"/>
    </source>
</evidence>
<keyword evidence="7" id="KW-1185">Reference proteome</keyword>
<dbReference type="PANTHER" id="PTHR23121:SF10">
    <property type="entry name" value="MAJOR FACILITATOR SUPERFAMILY DOMAIN-CONTAINING PROTEIN 4A"/>
    <property type="match status" value="1"/>
</dbReference>
<organism evidence="6 7">
    <name type="scientific">Macrostomum lignano</name>
    <dbReference type="NCBI Taxonomy" id="282301"/>
    <lineage>
        <taxon>Eukaryota</taxon>
        <taxon>Metazoa</taxon>
        <taxon>Spiralia</taxon>
        <taxon>Lophotrochozoa</taxon>
        <taxon>Platyhelminthes</taxon>
        <taxon>Rhabditophora</taxon>
        <taxon>Macrostomorpha</taxon>
        <taxon>Macrostomida</taxon>
        <taxon>Macrostomidae</taxon>
        <taxon>Macrostomum</taxon>
    </lineage>
</organism>
<dbReference type="AlphaFoldDB" id="A0A267EPZ1"/>
<keyword evidence="1 5" id="KW-0812">Transmembrane</keyword>
<dbReference type="InterPro" id="IPR036259">
    <property type="entry name" value="MFS_trans_sf"/>
</dbReference>
<evidence type="ECO:0000256" key="2">
    <source>
        <dbReference type="ARBA" id="ARBA00022989"/>
    </source>
</evidence>
<protein>
    <recommendedName>
        <fullName evidence="8">Major facilitator superfamily (MFS) profile domain-containing protein</fullName>
    </recommendedName>
</protein>
<dbReference type="SUPFAM" id="SSF103473">
    <property type="entry name" value="MFS general substrate transporter"/>
    <property type="match status" value="1"/>
</dbReference>
<accession>A0A267EPZ1</accession>
<gene>
    <name evidence="6" type="ORF">BOX15_Mlig008411g1</name>
</gene>
<feature type="transmembrane region" description="Helical" evidence="5">
    <location>
        <begin position="404"/>
        <end position="427"/>
    </location>
</feature>
<evidence type="ECO:0000313" key="6">
    <source>
        <dbReference type="EMBL" id="PAA63615.1"/>
    </source>
</evidence>
<dbReference type="EMBL" id="NIVC01001828">
    <property type="protein sequence ID" value="PAA63615.1"/>
    <property type="molecule type" value="Genomic_DNA"/>
</dbReference>
<dbReference type="STRING" id="282301.A0A267EPZ1"/>
<evidence type="ECO:0000313" key="7">
    <source>
        <dbReference type="Proteomes" id="UP000215902"/>
    </source>
</evidence>
<evidence type="ECO:0000256" key="4">
    <source>
        <dbReference type="SAM" id="MobiDB-lite"/>
    </source>
</evidence>
<feature type="transmembrane region" description="Helical" evidence="5">
    <location>
        <begin position="309"/>
        <end position="331"/>
    </location>
</feature>
<evidence type="ECO:0008006" key="8">
    <source>
        <dbReference type="Google" id="ProtNLM"/>
    </source>
</evidence>
<feature type="transmembrane region" description="Helical" evidence="5">
    <location>
        <begin position="467"/>
        <end position="492"/>
    </location>
</feature>
<evidence type="ECO:0000256" key="5">
    <source>
        <dbReference type="SAM" id="Phobius"/>
    </source>
</evidence>